<comment type="caution">
    <text evidence="2">The sequence shown here is derived from an EMBL/GenBank/DDBJ whole genome shotgun (WGS) entry which is preliminary data.</text>
</comment>
<dbReference type="Pfam" id="PF00480">
    <property type="entry name" value="ROK"/>
    <property type="match status" value="1"/>
</dbReference>
<keyword evidence="3" id="KW-1185">Reference proteome</keyword>
<evidence type="ECO:0000313" key="2">
    <source>
        <dbReference type="EMBL" id="RIJ50822.1"/>
    </source>
</evidence>
<organism evidence="2 3">
    <name type="scientific">Maribellus luteus</name>
    <dbReference type="NCBI Taxonomy" id="2305463"/>
    <lineage>
        <taxon>Bacteria</taxon>
        <taxon>Pseudomonadati</taxon>
        <taxon>Bacteroidota</taxon>
        <taxon>Bacteroidia</taxon>
        <taxon>Marinilabiliales</taxon>
        <taxon>Prolixibacteraceae</taxon>
        <taxon>Maribellus</taxon>
    </lineage>
</organism>
<dbReference type="PANTHER" id="PTHR18964:SF149">
    <property type="entry name" value="BIFUNCTIONAL UDP-N-ACETYLGLUCOSAMINE 2-EPIMERASE_N-ACETYLMANNOSAMINE KINASE"/>
    <property type="match status" value="1"/>
</dbReference>
<dbReference type="AlphaFoldDB" id="A0A399T7I8"/>
<accession>A0A399T7I8</accession>
<sequence length="311" mass="33978">MSYYLGIDLGGTRIKIGLSDDYQLIEIQNVKASREKGFQYNMKIIVEAAVGMCSENEISQYDINSIGFAFPGLVNSKAKKVIATNAKYNDAVGFDWDKWAKENFGAAIYLENDARMACIGEWRHGAGVPYTDLIVITLGTGIGTAVVMDNKLLKGKHFQAGNLGGHFSVNYDGRLCTCGNRGCVEAEASTVVLKQLVSNHPDFSTSKLVNLEEISFNNLFELADHDKVALDVRNQCLDIWSAAVISYIHAFDSEAVILVGGIMNSKDVILPYIEEKVNELAWTPWGKVAILSADLNDSAGVIGALHMAQKI</sequence>
<dbReference type="RefSeq" id="WP_119436290.1">
    <property type="nucleotide sequence ID" value="NZ_QWGR01000001.1"/>
</dbReference>
<dbReference type="Gene3D" id="3.30.420.40">
    <property type="match status" value="2"/>
</dbReference>
<dbReference type="EMBL" id="QWGR01000001">
    <property type="protein sequence ID" value="RIJ50822.1"/>
    <property type="molecule type" value="Genomic_DNA"/>
</dbReference>
<dbReference type="PANTHER" id="PTHR18964">
    <property type="entry name" value="ROK (REPRESSOR, ORF, KINASE) FAMILY"/>
    <property type="match status" value="1"/>
</dbReference>
<evidence type="ECO:0000313" key="3">
    <source>
        <dbReference type="Proteomes" id="UP000265926"/>
    </source>
</evidence>
<protein>
    <submittedName>
        <fullName evidence="2">ROK family protein</fullName>
    </submittedName>
</protein>
<proteinExistence type="inferred from homology"/>
<dbReference type="OrthoDB" id="9810372at2"/>
<dbReference type="SUPFAM" id="SSF53067">
    <property type="entry name" value="Actin-like ATPase domain"/>
    <property type="match status" value="1"/>
</dbReference>
<evidence type="ECO:0000256" key="1">
    <source>
        <dbReference type="ARBA" id="ARBA00006479"/>
    </source>
</evidence>
<dbReference type="Proteomes" id="UP000265926">
    <property type="component" value="Unassembled WGS sequence"/>
</dbReference>
<comment type="similarity">
    <text evidence="1">Belongs to the ROK (NagC/XylR) family.</text>
</comment>
<reference evidence="2 3" key="1">
    <citation type="submission" date="2018-08" db="EMBL/GenBank/DDBJ databases">
        <title>Pallidiluteibacterium maritimus gen. nov., sp. nov., isolated from coastal sediment.</title>
        <authorList>
            <person name="Zhou L.Y."/>
        </authorList>
    </citation>
    <scope>NUCLEOTIDE SEQUENCE [LARGE SCALE GENOMIC DNA]</scope>
    <source>
        <strain evidence="2 3">XSD2</strain>
    </source>
</reference>
<dbReference type="InterPro" id="IPR043129">
    <property type="entry name" value="ATPase_NBD"/>
</dbReference>
<name>A0A399T7I8_9BACT</name>
<gene>
    <name evidence="2" type="ORF">D1614_02555</name>
</gene>
<dbReference type="InterPro" id="IPR000600">
    <property type="entry name" value="ROK"/>
</dbReference>